<accession>A0A2J7RCY7</accession>
<organism evidence="1 2">
    <name type="scientific">Cryptotermes secundus</name>
    <dbReference type="NCBI Taxonomy" id="105785"/>
    <lineage>
        <taxon>Eukaryota</taxon>
        <taxon>Metazoa</taxon>
        <taxon>Ecdysozoa</taxon>
        <taxon>Arthropoda</taxon>
        <taxon>Hexapoda</taxon>
        <taxon>Insecta</taxon>
        <taxon>Pterygota</taxon>
        <taxon>Neoptera</taxon>
        <taxon>Polyneoptera</taxon>
        <taxon>Dictyoptera</taxon>
        <taxon>Blattodea</taxon>
        <taxon>Blattoidea</taxon>
        <taxon>Termitoidae</taxon>
        <taxon>Kalotermitidae</taxon>
        <taxon>Cryptotermitinae</taxon>
        <taxon>Cryptotermes</taxon>
    </lineage>
</organism>
<name>A0A2J7RCY7_9NEOP</name>
<sequence>MRPSNHPAPLTARRLVSLSEVPLEEAACSALSKAYNFAVAPVSVPVKDFLCGVEKAIMALHEETVEEIRQETVRILKNSRKPKDNLTGAERRALRSLKANEALTVLPADKGNAAVVLDTSHYNRKFAALLENKAYKKLKDPTDAIERNAVLLMKTSPIAEEVCQQLQPQGSRPPRLYGLPKVHKPDVPLWPIASTFASPTYLLAKHSAGLLSNNMVNCLHHKSNSMEFIHSLCSFHVDPHDIMQFRCSVALHQGAYRRYYGSARTTFRRRYLETFPPCPDHLILHLQCPVLPTNRWCGDGFATVSGHRKLIYGGLRGEGT</sequence>
<gene>
    <name evidence="1" type="ORF">B7P43_G17587</name>
</gene>
<evidence type="ECO:0000313" key="1">
    <source>
        <dbReference type="EMBL" id="PNF38697.1"/>
    </source>
</evidence>
<dbReference type="EMBL" id="NEVH01005339">
    <property type="protein sequence ID" value="PNF38697.1"/>
    <property type="molecule type" value="Genomic_DNA"/>
</dbReference>
<dbReference type="Proteomes" id="UP000235965">
    <property type="component" value="Unassembled WGS sequence"/>
</dbReference>
<proteinExistence type="predicted"/>
<dbReference type="AlphaFoldDB" id="A0A2J7RCY7"/>
<comment type="caution">
    <text evidence="1">The sequence shown here is derived from an EMBL/GenBank/DDBJ whole genome shotgun (WGS) entry which is preliminary data.</text>
</comment>
<keyword evidence="2" id="KW-1185">Reference proteome</keyword>
<dbReference type="OrthoDB" id="6782675at2759"/>
<dbReference type="InParanoid" id="A0A2J7RCY7"/>
<reference evidence="1 2" key="1">
    <citation type="submission" date="2017-12" db="EMBL/GenBank/DDBJ databases">
        <title>Hemimetabolous genomes reveal molecular basis of termite eusociality.</title>
        <authorList>
            <person name="Harrison M.C."/>
            <person name="Jongepier E."/>
            <person name="Robertson H.M."/>
            <person name="Arning N."/>
            <person name="Bitard-Feildel T."/>
            <person name="Chao H."/>
            <person name="Childers C.P."/>
            <person name="Dinh H."/>
            <person name="Doddapaneni H."/>
            <person name="Dugan S."/>
            <person name="Gowin J."/>
            <person name="Greiner C."/>
            <person name="Han Y."/>
            <person name="Hu H."/>
            <person name="Hughes D.S.T."/>
            <person name="Huylmans A.-K."/>
            <person name="Kemena C."/>
            <person name="Kremer L.P.M."/>
            <person name="Lee S.L."/>
            <person name="Lopez-Ezquerra A."/>
            <person name="Mallet L."/>
            <person name="Monroy-Kuhn J.M."/>
            <person name="Moser A."/>
            <person name="Murali S.C."/>
            <person name="Muzny D.M."/>
            <person name="Otani S."/>
            <person name="Piulachs M.-D."/>
            <person name="Poelchau M."/>
            <person name="Qu J."/>
            <person name="Schaub F."/>
            <person name="Wada-Katsumata A."/>
            <person name="Worley K.C."/>
            <person name="Xie Q."/>
            <person name="Ylla G."/>
            <person name="Poulsen M."/>
            <person name="Gibbs R.A."/>
            <person name="Schal C."/>
            <person name="Richards S."/>
            <person name="Belles X."/>
            <person name="Korb J."/>
            <person name="Bornberg-Bauer E."/>
        </authorList>
    </citation>
    <scope>NUCLEOTIDE SEQUENCE [LARGE SCALE GENOMIC DNA]</scope>
    <source>
        <tissue evidence="1">Whole body</tissue>
    </source>
</reference>
<protein>
    <submittedName>
        <fullName evidence="1">Uncharacterized protein</fullName>
    </submittedName>
</protein>
<dbReference type="STRING" id="105785.A0A2J7RCY7"/>
<evidence type="ECO:0000313" key="2">
    <source>
        <dbReference type="Proteomes" id="UP000235965"/>
    </source>
</evidence>